<dbReference type="Proteomes" id="UP000834106">
    <property type="component" value="Chromosome 3"/>
</dbReference>
<evidence type="ECO:0000313" key="2">
    <source>
        <dbReference type="Proteomes" id="UP000834106"/>
    </source>
</evidence>
<dbReference type="PANTHER" id="PTHR47162">
    <property type="entry name" value="OS02G0192300 PROTEIN"/>
    <property type="match status" value="1"/>
</dbReference>
<reference evidence="1" key="1">
    <citation type="submission" date="2023-05" db="EMBL/GenBank/DDBJ databases">
        <authorList>
            <person name="Huff M."/>
        </authorList>
    </citation>
    <scope>NUCLEOTIDE SEQUENCE</scope>
</reference>
<dbReference type="EMBL" id="OU503038">
    <property type="protein sequence ID" value="CAI9758682.1"/>
    <property type="molecule type" value="Genomic_DNA"/>
</dbReference>
<protein>
    <submittedName>
        <fullName evidence="1">Uncharacterized protein</fullName>
    </submittedName>
</protein>
<accession>A0AAD2DL59</accession>
<sequence length="336" mass="38438">MRSLCKKLEDLKRKENDLAMQGWCLEMYAKQLEEYCLPNDPSLTMDASELVSNQEVLKSVRNEIQILKNSITNSETELKMRSAEFLGVDSAQRLYWIMELVERPQIIVAEGNSQDYQPRCSWKNSVSIGNKDLSSAGGSEARCPMYEDRYRNAALASWLKESISQCHRLQFRDPHKSESQNENELQLPFLKPSDNFSNSDCLITKAFKLLVSKYGAFQKTEMIDSLKNRGKMEKVVVECKMYRCTCLEPIPPTADHCLICHKTSFNKIELKEHNQKCVVPASSSKPAVCKASHVLKQLKINLLDMYAALPEEALRSSKACFDRRCSWRAVGRRSTD</sequence>
<organism evidence="1 2">
    <name type="scientific">Fraxinus pennsylvanica</name>
    <dbReference type="NCBI Taxonomy" id="56036"/>
    <lineage>
        <taxon>Eukaryota</taxon>
        <taxon>Viridiplantae</taxon>
        <taxon>Streptophyta</taxon>
        <taxon>Embryophyta</taxon>
        <taxon>Tracheophyta</taxon>
        <taxon>Spermatophyta</taxon>
        <taxon>Magnoliopsida</taxon>
        <taxon>eudicotyledons</taxon>
        <taxon>Gunneridae</taxon>
        <taxon>Pentapetalae</taxon>
        <taxon>asterids</taxon>
        <taxon>lamiids</taxon>
        <taxon>Lamiales</taxon>
        <taxon>Oleaceae</taxon>
        <taxon>Oleeae</taxon>
        <taxon>Fraxinus</taxon>
    </lineage>
</organism>
<name>A0AAD2DL59_9LAMI</name>
<evidence type="ECO:0000313" key="1">
    <source>
        <dbReference type="EMBL" id="CAI9758682.1"/>
    </source>
</evidence>
<proteinExistence type="predicted"/>
<gene>
    <name evidence="1" type="ORF">FPE_LOCUS6112</name>
</gene>
<keyword evidence="2" id="KW-1185">Reference proteome</keyword>
<dbReference type="AlphaFoldDB" id="A0AAD2DL59"/>
<dbReference type="PANTHER" id="PTHR47162:SF8">
    <property type="entry name" value="METHYL-CPG-BINDING DOMAIN-CONTAINING PROTEIN 9"/>
    <property type="match status" value="1"/>
</dbReference>